<gene>
    <name evidence="5" type="primary">rplJ</name>
    <name evidence="6" type="ORF">VF00_C0002G0263</name>
</gene>
<comment type="subunit">
    <text evidence="5">Part of the ribosomal stalk of the 50S ribosomal subunit. The N-terminus interacts with L11 and the large rRNA to form the base of the stalk. The C-terminus forms an elongated spine to which L12 dimers bind in a sequential fashion forming a multimeric L10(L12)X complex.</text>
</comment>
<comment type="function">
    <text evidence="5">Forms part of the ribosomal stalk, playing a central role in the interaction of the ribosome with GTP-bound translation factors.</text>
</comment>
<evidence type="ECO:0000313" key="6">
    <source>
        <dbReference type="EMBL" id="KKW26938.1"/>
    </source>
</evidence>
<keyword evidence="3 5" id="KW-0687">Ribonucleoprotein</keyword>
<dbReference type="SUPFAM" id="SSF160369">
    <property type="entry name" value="Ribosomal protein L10-like"/>
    <property type="match status" value="1"/>
</dbReference>
<dbReference type="PANTHER" id="PTHR11560">
    <property type="entry name" value="39S RIBOSOMAL PROTEIN L10, MITOCHONDRIAL"/>
    <property type="match status" value="1"/>
</dbReference>
<proteinExistence type="inferred from homology"/>
<organism evidence="6 7">
    <name type="scientific">candidate division Kazan bacterium GW2011_GWB1_52_7</name>
    <dbReference type="NCBI Taxonomy" id="1620414"/>
    <lineage>
        <taxon>Bacteria</taxon>
        <taxon>Bacteria division Kazan-3B-28</taxon>
    </lineage>
</organism>
<dbReference type="Gene3D" id="3.30.70.1730">
    <property type="match status" value="1"/>
</dbReference>
<keyword evidence="2 5" id="KW-0689">Ribosomal protein</keyword>
<accession>A0A0G1X6Y8</accession>
<evidence type="ECO:0000256" key="5">
    <source>
        <dbReference type="HAMAP-Rule" id="MF_00362"/>
    </source>
</evidence>
<reference evidence="6 7" key="1">
    <citation type="journal article" date="2015" name="Nature">
        <title>rRNA introns, odd ribosomes, and small enigmatic genomes across a large radiation of phyla.</title>
        <authorList>
            <person name="Brown C.T."/>
            <person name="Hug L.A."/>
            <person name="Thomas B.C."/>
            <person name="Sharon I."/>
            <person name="Castelle C.J."/>
            <person name="Singh A."/>
            <person name="Wilkins M.J."/>
            <person name="Williams K.H."/>
            <person name="Banfield J.F."/>
        </authorList>
    </citation>
    <scope>NUCLEOTIDE SEQUENCE [LARGE SCALE GENOMIC DNA]</scope>
</reference>
<evidence type="ECO:0000256" key="2">
    <source>
        <dbReference type="ARBA" id="ARBA00022980"/>
    </source>
</evidence>
<evidence type="ECO:0000256" key="4">
    <source>
        <dbReference type="ARBA" id="ARBA00035202"/>
    </source>
</evidence>
<name>A0A0G1X6Y8_UNCK3</name>
<sequence>MTKGEDDMPKTKEQKGAVIDKLTSELKGTEFGVLTDFQGLSMSNLDDFRKKAREQGVKYTAVKSSLFDIAAKHAGLSGVQTAKTGKSYALAYGGQDEVSIAKLVHQFAKGSDNKVHIALGIVNGEVVPAETVTQLALLPSQKELLARVVGSLNAPASNFVYALNWNLQSFYNVIKAIQAKG</sequence>
<dbReference type="InterPro" id="IPR047865">
    <property type="entry name" value="Ribosomal_uL10_bac_type"/>
</dbReference>
<dbReference type="InterPro" id="IPR022973">
    <property type="entry name" value="Ribosomal_uL10_bac"/>
</dbReference>
<dbReference type="GO" id="GO:0005840">
    <property type="term" value="C:ribosome"/>
    <property type="evidence" value="ECO:0007669"/>
    <property type="project" value="UniProtKB-KW"/>
</dbReference>
<evidence type="ECO:0000256" key="1">
    <source>
        <dbReference type="ARBA" id="ARBA00008889"/>
    </source>
</evidence>
<dbReference type="Gene3D" id="6.10.250.290">
    <property type="match status" value="1"/>
</dbReference>
<dbReference type="NCBIfam" id="NF000955">
    <property type="entry name" value="PRK00099.1-1"/>
    <property type="match status" value="1"/>
</dbReference>
<keyword evidence="5" id="KW-0694">RNA-binding</keyword>
<comment type="similarity">
    <text evidence="1 5">Belongs to the universal ribosomal protein uL10 family.</text>
</comment>
<dbReference type="HAMAP" id="MF_00362">
    <property type="entry name" value="Ribosomal_uL10"/>
    <property type="match status" value="1"/>
</dbReference>
<dbReference type="InterPro" id="IPR001790">
    <property type="entry name" value="Ribosomal_uL10"/>
</dbReference>
<keyword evidence="5" id="KW-0699">rRNA-binding</keyword>
<dbReference type="Pfam" id="PF00466">
    <property type="entry name" value="Ribosomal_L10"/>
    <property type="match status" value="1"/>
</dbReference>
<dbReference type="GO" id="GO:0070180">
    <property type="term" value="F:large ribosomal subunit rRNA binding"/>
    <property type="evidence" value="ECO:0007669"/>
    <property type="project" value="UniProtKB-UniRule"/>
</dbReference>
<dbReference type="AlphaFoldDB" id="A0A0G1X6Y8"/>
<dbReference type="InterPro" id="IPR043141">
    <property type="entry name" value="Ribosomal_uL10-like_sf"/>
</dbReference>
<dbReference type="GO" id="GO:1990904">
    <property type="term" value="C:ribonucleoprotein complex"/>
    <property type="evidence" value="ECO:0007669"/>
    <property type="project" value="UniProtKB-KW"/>
</dbReference>
<evidence type="ECO:0000313" key="7">
    <source>
        <dbReference type="Proteomes" id="UP000034913"/>
    </source>
</evidence>
<evidence type="ECO:0000256" key="3">
    <source>
        <dbReference type="ARBA" id="ARBA00023274"/>
    </source>
</evidence>
<dbReference type="GO" id="GO:0006412">
    <property type="term" value="P:translation"/>
    <property type="evidence" value="ECO:0007669"/>
    <property type="project" value="UniProtKB-UniRule"/>
</dbReference>
<comment type="caution">
    <text evidence="6">The sequence shown here is derived from an EMBL/GenBank/DDBJ whole genome shotgun (WGS) entry which is preliminary data.</text>
</comment>
<dbReference type="CDD" id="cd05797">
    <property type="entry name" value="Ribosomal_L10"/>
    <property type="match status" value="1"/>
</dbReference>
<dbReference type="Proteomes" id="UP000034913">
    <property type="component" value="Unassembled WGS sequence"/>
</dbReference>
<dbReference type="EMBL" id="LCRB01000002">
    <property type="protein sequence ID" value="KKW26938.1"/>
    <property type="molecule type" value="Genomic_DNA"/>
</dbReference>
<protein>
    <recommendedName>
        <fullName evidence="4 5">Large ribosomal subunit protein uL10</fullName>
    </recommendedName>
</protein>